<dbReference type="EMBL" id="KT970941">
    <property type="protein sequence ID" value="APB93351.1"/>
    <property type="molecule type" value="mRNA"/>
</dbReference>
<dbReference type="InterPro" id="IPR033896">
    <property type="entry name" value="MEF2-like_N"/>
</dbReference>
<dbReference type="GO" id="GO:0000977">
    <property type="term" value="F:RNA polymerase II transcription regulatory region sequence-specific DNA binding"/>
    <property type="evidence" value="ECO:0007669"/>
    <property type="project" value="InterPro"/>
</dbReference>
<dbReference type="PRINTS" id="PR00404">
    <property type="entry name" value="MADSDOMAIN"/>
</dbReference>
<dbReference type="InterPro" id="IPR002487">
    <property type="entry name" value="TF_Kbox"/>
</dbReference>
<feature type="domain" description="MADS-box" evidence="7">
    <location>
        <begin position="1"/>
        <end position="61"/>
    </location>
</feature>
<accession>A0A2H4FR43</accession>
<keyword evidence="5" id="KW-0539">Nucleus</keyword>
<name>A0A2H4FR43_9BRAS</name>
<evidence type="ECO:0000256" key="4">
    <source>
        <dbReference type="ARBA" id="ARBA00023163"/>
    </source>
</evidence>
<dbReference type="PROSITE" id="PS51297">
    <property type="entry name" value="K_BOX"/>
    <property type="match status" value="1"/>
</dbReference>
<dbReference type="InterPro" id="IPR002100">
    <property type="entry name" value="TF_MADSbox"/>
</dbReference>
<dbReference type="InterPro" id="IPR036879">
    <property type="entry name" value="TF_MADSbox_sf"/>
</dbReference>
<dbReference type="GO" id="GO:0005634">
    <property type="term" value="C:nucleus"/>
    <property type="evidence" value="ECO:0007669"/>
    <property type="project" value="UniProtKB-SubCell"/>
</dbReference>
<dbReference type="Pfam" id="PF01486">
    <property type="entry name" value="K-box"/>
    <property type="match status" value="1"/>
</dbReference>
<dbReference type="GO" id="GO:0003700">
    <property type="term" value="F:DNA-binding transcription factor activity"/>
    <property type="evidence" value="ECO:0007669"/>
    <property type="project" value="InterPro"/>
</dbReference>
<evidence type="ECO:0000256" key="1">
    <source>
        <dbReference type="ARBA" id="ARBA00004123"/>
    </source>
</evidence>
<feature type="domain" description="K-box" evidence="8">
    <location>
        <begin position="94"/>
        <end position="212"/>
    </location>
</feature>
<keyword evidence="4" id="KW-0804">Transcription</keyword>
<dbReference type="CDD" id="cd00265">
    <property type="entry name" value="MADS_MEF2_like"/>
    <property type="match status" value="1"/>
</dbReference>
<dbReference type="GeneID" id="17898037"/>
<dbReference type="Pfam" id="PF00319">
    <property type="entry name" value="SRF-TF"/>
    <property type="match status" value="1"/>
</dbReference>
<dbReference type="OrthoDB" id="1898716at2759"/>
<protein>
    <submittedName>
        <fullName evidence="9">MADS-box transcription factor AGL63</fullName>
    </submittedName>
</protein>
<organism evidence="9">
    <name type="scientific">Capsella rubella</name>
    <dbReference type="NCBI Taxonomy" id="81985"/>
    <lineage>
        <taxon>Eukaryota</taxon>
        <taxon>Viridiplantae</taxon>
        <taxon>Streptophyta</taxon>
        <taxon>Embryophyta</taxon>
        <taxon>Tracheophyta</taxon>
        <taxon>Spermatophyta</taxon>
        <taxon>Magnoliopsida</taxon>
        <taxon>eudicotyledons</taxon>
        <taxon>Gunneridae</taxon>
        <taxon>Pentapetalae</taxon>
        <taxon>rosids</taxon>
        <taxon>malvids</taxon>
        <taxon>Brassicales</taxon>
        <taxon>Brassicaceae</taxon>
        <taxon>Camelineae</taxon>
        <taxon>Capsella</taxon>
    </lineage>
</organism>
<dbReference type="AlphaFoldDB" id="A0A2H4FR43"/>
<reference evidence="9" key="1">
    <citation type="submission" date="2015-10" db="EMBL/GenBank/DDBJ databases">
        <title>Dynamics of gene loss in a clade of MADS-box genes.</title>
        <authorList>
            <person name="Hoffmeier A."/>
            <person name="Gramzow L."/>
            <person name="Kottenhagen N."/>
            <person name="Bhide A."/>
            <person name="Mummenhoff K."/>
            <person name="Becker A."/>
            <person name="Theissen G."/>
        </authorList>
    </citation>
    <scope>NUCLEOTIDE SEQUENCE</scope>
</reference>
<feature type="region of interest" description="Disordered" evidence="6">
    <location>
        <begin position="241"/>
        <end position="261"/>
    </location>
</feature>
<evidence type="ECO:0000259" key="7">
    <source>
        <dbReference type="PROSITE" id="PS50066"/>
    </source>
</evidence>
<dbReference type="KEGG" id="crb:17898037"/>
<dbReference type="SMART" id="SM00432">
    <property type="entry name" value="MADS"/>
    <property type="match status" value="1"/>
</dbReference>
<dbReference type="SUPFAM" id="SSF55455">
    <property type="entry name" value="SRF-like"/>
    <property type="match status" value="1"/>
</dbReference>
<dbReference type="PROSITE" id="PS50066">
    <property type="entry name" value="MADS_BOX_2"/>
    <property type="match status" value="1"/>
</dbReference>
<evidence type="ECO:0000256" key="6">
    <source>
        <dbReference type="SAM" id="MobiDB-lite"/>
    </source>
</evidence>
<evidence type="ECO:0000256" key="5">
    <source>
        <dbReference type="ARBA" id="ARBA00023242"/>
    </source>
</evidence>
<evidence type="ECO:0000313" key="9">
    <source>
        <dbReference type="EMBL" id="APB93351.1"/>
    </source>
</evidence>
<proteinExistence type="evidence at transcript level"/>
<dbReference type="Gene3D" id="3.40.1810.10">
    <property type="entry name" value="Transcription factor, MADS-box"/>
    <property type="match status" value="1"/>
</dbReference>
<dbReference type="PANTHER" id="PTHR48019">
    <property type="entry name" value="SERUM RESPONSE FACTOR HOMOLOG"/>
    <property type="match status" value="1"/>
</dbReference>
<evidence type="ECO:0000259" key="8">
    <source>
        <dbReference type="PROSITE" id="PS51297"/>
    </source>
</evidence>
<dbReference type="GO" id="GO:0045944">
    <property type="term" value="P:positive regulation of transcription by RNA polymerase II"/>
    <property type="evidence" value="ECO:0007669"/>
    <property type="project" value="InterPro"/>
</dbReference>
<keyword evidence="3" id="KW-0238">DNA-binding</keyword>
<dbReference type="InterPro" id="IPR050142">
    <property type="entry name" value="MADS-box/MEF2_TF"/>
</dbReference>
<dbReference type="GO" id="GO:0046983">
    <property type="term" value="F:protein dimerization activity"/>
    <property type="evidence" value="ECO:0007669"/>
    <property type="project" value="InterPro"/>
</dbReference>
<gene>
    <name evidence="9" type="primary">AGL63</name>
</gene>
<sequence length="261" mass="30539">MRKGKVVIKRIEDRIRRQVTFAKRRKSLMKKAHELSVLCDVHLGLIIFSYSNRLYDFCSNTTSMENLIMRYQMEKEAGHTHTSADHSFHPADQCSNCAKTKETMMREIENLKMNLQLYDGHGLNLLTYDDLLRFELHLESSLQHVRARKCAFMQQQINKLKGKAKETFMDDYEETQHFSLPVQQGGSSWEQLMWQAERQMMTTCQIQDDDDVTRRQVKKEFLLFDREEEEHHQPIIGALQLVQLPQPSPQPARTQGPVSGP</sequence>
<feature type="compositionally biased region" description="Polar residues" evidence="6">
    <location>
        <begin position="252"/>
        <end position="261"/>
    </location>
</feature>
<evidence type="ECO:0000256" key="2">
    <source>
        <dbReference type="ARBA" id="ARBA00023015"/>
    </source>
</evidence>
<comment type="subcellular location">
    <subcellularLocation>
        <location evidence="1">Nucleus</location>
    </subcellularLocation>
</comment>
<keyword evidence="2" id="KW-0805">Transcription regulation</keyword>
<evidence type="ECO:0000256" key="3">
    <source>
        <dbReference type="ARBA" id="ARBA00023125"/>
    </source>
</evidence>